<dbReference type="Gene3D" id="2.10.10.90">
    <property type="match status" value="1"/>
</dbReference>
<sequence length="273" mass="32065">MEIKQLFKTNEQPIIINRLGNNNYIYTYVIETGNEDVVDIEGKPENKLYWLCTWVKLAGLPNYSDCAKAIIRNYYTLEEEFKFINIASKMQLDMLISDEELSEYKEYLETVSIIKDKVRNDFNIQKKKFTKHNLIKKSDIESFIKTVSNKFNLSDEDAVNIKSIYPTWEELIGKEIDVDTKLIYNDRLFKSLVKHTVQLNWLPTDAATVYVEINERNKGTVEDPIPYNGNMILYANKYYSQNNTIYKCIRDSVIPLYDSLNNLIDIYTEVYNA</sequence>
<name>A0A8S5V2P7_9CAUD</name>
<proteinExistence type="predicted"/>
<reference evidence="1" key="1">
    <citation type="journal article" date="2021" name="Proc. Natl. Acad. Sci. U.S.A.">
        <title>A Catalog of Tens of Thousands of Viruses from Human Metagenomes Reveals Hidden Associations with Chronic Diseases.</title>
        <authorList>
            <person name="Tisza M.J."/>
            <person name="Buck C.B."/>
        </authorList>
    </citation>
    <scope>NUCLEOTIDE SEQUENCE</scope>
    <source>
        <strain evidence="1">CtelJ1</strain>
    </source>
</reference>
<protein>
    <submittedName>
        <fullName evidence="1">Uncharacterized protein</fullName>
    </submittedName>
</protein>
<dbReference type="EMBL" id="BK016184">
    <property type="protein sequence ID" value="DAG00895.1"/>
    <property type="molecule type" value="Genomic_DNA"/>
</dbReference>
<organism evidence="1">
    <name type="scientific">CrAss-like virus sp. ctelJ1</name>
    <dbReference type="NCBI Taxonomy" id="2825838"/>
    <lineage>
        <taxon>Viruses</taxon>
        <taxon>Duplodnaviria</taxon>
        <taxon>Heunggongvirae</taxon>
        <taxon>Uroviricota</taxon>
        <taxon>Caudoviricetes</taxon>
        <taxon>Crassvirales</taxon>
    </lineage>
</organism>
<accession>A0A8S5V2P7</accession>
<evidence type="ECO:0000313" key="1">
    <source>
        <dbReference type="EMBL" id="DAG00895.1"/>
    </source>
</evidence>